<proteinExistence type="predicted"/>
<gene>
    <name evidence="2" type="ORF">CVLEPA_LOCUS30533</name>
</gene>
<dbReference type="EMBL" id="CAWYQH010000163">
    <property type="protein sequence ID" value="CAK8697275.1"/>
    <property type="molecule type" value="Genomic_DNA"/>
</dbReference>
<keyword evidence="3" id="KW-1185">Reference proteome</keyword>
<organism evidence="2 3">
    <name type="scientific">Clavelina lepadiformis</name>
    <name type="common">Light-bulb sea squirt</name>
    <name type="synonym">Ascidia lepadiformis</name>
    <dbReference type="NCBI Taxonomy" id="159417"/>
    <lineage>
        <taxon>Eukaryota</taxon>
        <taxon>Metazoa</taxon>
        <taxon>Chordata</taxon>
        <taxon>Tunicata</taxon>
        <taxon>Ascidiacea</taxon>
        <taxon>Aplousobranchia</taxon>
        <taxon>Clavelinidae</taxon>
        <taxon>Clavelina</taxon>
    </lineage>
</organism>
<accession>A0ABP0H427</accession>
<feature type="domain" description="COMM" evidence="1">
    <location>
        <begin position="11"/>
        <end position="79"/>
    </location>
</feature>
<evidence type="ECO:0000259" key="1">
    <source>
        <dbReference type="PROSITE" id="PS51269"/>
    </source>
</evidence>
<evidence type="ECO:0000313" key="2">
    <source>
        <dbReference type="EMBL" id="CAK8697275.1"/>
    </source>
</evidence>
<dbReference type="PROSITE" id="PS51269">
    <property type="entry name" value="COMM"/>
    <property type="match status" value="1"/>
</dbReference>
<sequence length="79" mass="8764">MDDSQHIISGHLKDFDWQLNLALSSDKLASLNQPLVNVDFDLQTKSTQTSLHSVEMDGDELDKLVAALEQANKALQQAK</sequence>
<evidence type="ECO:0000313" key="3">
    <source>
        <dbReference type="Proteomes" id="UP001642483"/>
    </source>
</evidence>
<protein>
    <recommendedName>
        <fullName evidence="1">COMM domain-containing protein</fullName>
    </recommendedName>
</protein>
<dbReference type="InterPro" id="IPR017920">
    <property type="entry name" value="COMM"/>
</dbReference>
<dbReference type="Pfam" id="PF07258">
    <property type="entry name" value="COMM_domain"/>
    <property type="match status" value="1"/>
</dbReference>
<reference evidence="2 3" key="1">
    <citation type="submission" date="2024-02" db="EMBL/GenBank/DDBJ databases">
        <authorList>
            <person name="Daric V."/>
            <person name="Darras S."/>
        </authorList>
    </citation>
    <scope>NUCLEOTIDE SEQUENCE [LARGE SCALE GENOMIC DNA]</scope>
</reference>
<comment type="caution">
    <text evidence="2">The sequence shown here is derived from an EMBL/GenBank/DDBJ whole genome shotgun (WGS) entry which is preliminary data.</text>
</comment>
<dbReference type="Proteomes" id="UP001642483">
    <property type="component" value="Unassembled WGS sequence"/>
</dbReference>
<name>A0ABP0H427_CLALP</name>